<keyword evidence="4" id="KW-1185">Reference proteome</keyword>
<evidence type="ECO:0000313" key="3">
    <source>
        <dbReference type="EMBL" id="HIK00834.1"/>
    </source>
</evidence>
<dbReference type="InterPro" id="IPR013646">
    <property type="entry name" value="YGR210-like_G4"/>
</dbReference>
<evidence type="ECO:0000259" key="2">
    <source>
        <dbReference type="PROSITE" id="PS51710"/>
    </source>
</evidence>
<dbReference type="InterPro" id="IPR031167">
    <property type="entry name" value="G_OBG"/>
</dbReference>
<dbReference type="Proteomes" id="UP000646946">
    <property type="component" value="Unassembled WGS sequence"/>
</dbReference>
<dbReference type="CDD" id="cd01899">
    <property type="entry name" value="Ygr210"/>
    <property type="match status" value="1"/>
</dbReference>
<dbReference type="GO" id="GO:0005737">
    <property type="term" value="C:cytoplasm"/>
    <property type="evidence" value="ECO:0007669"/>
    <property type="project" value="TreeGrafter"/>
</dbReference>
<dbReference type="InterPro" id="IPR027417">
    <property type="entry name" value="P-loop_NTPase"/>
</dbReference>
<gene>
    <name evidence="3" type="ORF">H1016_04825</name>
</gene>
<dbReference type="SUPFAM" id="SSF81271">
    <property type="entry name" value="TGS-like"/>
    <property type="match status" value="1"/>
</dbReference>
<dbReference type="InterPro" id="IPR012676">
    <property type="entry name" value="TGS-like"/>
</dbReference>
<dbReference type="Pfam" id="PF02824">
    <property type="entry name" value="TGS"/>
    <property type="match status" value="1"/>
</dbReference>
<sequence>MGKLVGVVGKPNSGKSTFFSAATLAHAEIAAYPFTTIKPNRGVGYVKVKCACKEFNKTCNPQNSVCENGTRLIPIEMLDVAGLVPGAHMGKGMGNQFLDDLRQADALIHIVDASGSTDSEGKQCEPGTHNPIADVKFLEEELDLWFINLLKKDWQKISKEVEQSSKNPEKVLAEKLSGLGITEKQIAKSMKESGLAVEDFARALRKNSKPIIICANKSDLKESEKFLDELKISHNAIPTSADSELALRRAAEKGLIEYVPGTNDFKIARELSDSQKKALEFIRENILKKLGNTGVQQCINKAVFKILNLIVVYPVEDENKLTDKHGNVLPHTFLVIRGTTARELAYKVHTQIGEKFIAAVDARTKKRLAADYELKDRDIIKIMISH</sequence>
<dbReference type="CDD" id="cd01669">
    <property type="entry name" value="TGS_MJ1332_like"/>
    <property type="match status" value="1"/>
</dbReference>
<comment type="caution">
    <text evidence="3">The sequence shown here is derived from an EMBL/GenBank/DDBJ whole genome shotgun (WGS) entry which is preliminary data.</text>
</comment>
<proteinExistence type="predicted"/>
<dbReference type="InterPro" id="IPR006073">
    <property type="entry name" value="GTP-bd"/>
</dbReference>
<dbReference type="GO" id="GO:0005525">
    <property type="term" value="F:GTP binding"/>
    <property type="evidence" value="ECO:0007669"/>
    <property type="project" value="InterPro"/>
</dbReference>
<dbReference type="GO" id="GO:0016887">
    <property type="term" value="F:ATP hydrolysis activity"/>
    <property type="evidence" value="ECO:0007669"/>
    <property type="project" value="TreeGrafter"/>
</dbReference>
<dbReference type="AlphaFoldDB" id="A0A832XH06"/>
<organism evidence="3 4">
    <name type="scientific">Candidatus Naiadarchaeum limnaeum</name>
    <dbReference type="NCBI Taxonomy" id="2756139"/>
    <lineage>
        <taxon>Archaea</taxon>
        <taxon>Candidatus Undinarchaeota</taxon>
        <taxon>Candidatus Undinarchaeia</taxon>
        <taxon>Candidatus Naiadarchaeales</taxon>
        <taxon>Candidatus Naiadarchaeaceae</taxon>
        <taxon>Candidatus Naiadarchaeum</taxon>
    </lineage>
</organism>
<reference evidence="3 4" key="1">
    <citation type="journal article" name="Nat. Commun.">
        <title>Undinarchaeota illuminate DPANN phylogeny and the impact of gene transfer on archaeal evolution.</title>
        <authorList>
            <person name="Dombrowski N."/>
            <person name="Williams T.A."/>
            <person name="Sun J."/>
            <person name="Woodcroft B.J."/>
            <person name="Lee J.H."/>
            <person name="Minh B.Q."/>
            <person name="Rinke C."/>
            <person name="Spang A."/>
        </authorList>
    </citation>
    <scope>NUCLEOTIDE SEQUENCE [LARGE SCALE GENOMIC DNA]</scope>
    <source>
        <strain evidence="3">MAG_bin1129</strain>
    </source>
</reference>
<evidence type="ECO:0000313" key="4">
    <source>
        <dbReference type="Proteomes" id="UP000646946"/>
    </source>
</evidence>
<protein>
    <submittedName>
        <fullName evidence="3">Redox-regulated ATPase YchF</fullName>
    </submittedName>
</protein>
<dbReference type="InterPro" id="IPR012675">
    <property type="entry name" value="Beta-grasp_dom_sf"/>
</dbReference>
<evidence type="ECO:0000256" key="1">
    <source>
        <dbReference type="ARBA" id="ARBA00022741"/>
    </source>
</evidence>
<dbReference type="PANTHER" id="PTHR23305">
    <property type="entry name" value="OBG GTPASE FAMILY"/>
    <property type="match status" value="1"/>
</dbReference>
<dbReference type="EMBL" id="DVAB01000039">
    <property type="protein sequence ID" value="HIK00834.1"/>
    <property type="molecule type" value="Genomic_DNA"/>
</dbReference>
<name>A0A832XH06_9ARCH</name>
<dbReference type="PROSITE" id="PS51710">
    <property type="entry name" value="G_OBG"/>
    <property type="match status" value="1"/>
</dbReference>
<dbReference type="Gene3D" id="3.40.50.300">
    <property type="entry name" value="P-loop containing nucleotide triphosphate hydrolases"/>
    <property type="match status" value="1"/>
</dbReference>
<dbReference type="NCBIfam" id="NF007171">
    <property type="entry name" value="PRK09602.1"/>
    <property type="match status" value="1"/>
</dbReference>
<dbReference type="Pfam" id="PF01926">
    <property type="entry name" value="MMR_HSR1"/>
    <property type="match status" value="1"/>
</dbReference>
<dbReference type="SUPFAM" id="SSF52540">
    <property type="entry name" value="P-loop containing nucleoside triphosphate hydrolases"/>
    <property type="match status" value="1"/>
</dbReference>
<feature type="domain" description="OBG-type G" evidence="2">
    <location>
        <begin position="3"/>
        <end position="259"/>
    </location>
</feature>
<dbReference type="InterPro" id="IPR004095">
    <property type="entry name" value="TGS"/>
</dbReference>
<dbReference type="Gene3D" id="3.10.20.30">
    <property type="match status" value="1"/>
</dbReference>
<dbReference type="PANTHER" id="PTHR23305:SF1">
    <property type="entry name" value="OBG-TYPE G DOMAIN-CONTAINING PROTEIN"/>
    <property type="match status" value="1"/>
</dbReference>
<keyword evidence="1" id="KW-0547">Nucleotide-binding</keyword>
<dbReference type="Pfam" id="PF08438">
    <property type="entry name" value="YGR210-like_G4"/>
    <property type="match status" value="1"/>
</dbReference>
<dbReference type="Gene3D" id="1.10.8.470">
    <property type="match status" value="1"/>
</dbReference>
<accession>A0A832XH06</accession>
<dbReference type="PRINTS" id="PR00326">
    <property type="entry name" value="GTP1OBG"/>
</dbReference>